<keyword evidence="2" id="KW-1133">Transmembrane helix</keyword>
<feature type="compositionally biased region" description="Polar residues" evidence="1">
    <location>
        <begin position="177"/>
        <end position="186"/>
    </location>
</feature>
<name>A0A132NJW2_9ACTN</name>
<gene>
    <name evidence="3" type="ORF">TR74_03605</name>
</gene>
<accession>A0A132NJW2</accession>
<evidence type="ECO:0000256" key="2">
    <source>
        <dbReference type="SAM" id="Phobius"/>
    </source>
</evidence>
<feature type="region of interest" description="Disordered" evidence="1">
    <location>
        <begin position="161"/>
        <end position="186"/>
    </location>
</feature>
<evidence type="ECO:0000256" key="1">
    <source>
        <dbReference type="SAM" id="MobiDB-lite"/>
    </source>
</evidence>
<dbReference type="EMBL" id="JYIK01000476">
    <property type="protein sequence ID" value="KWX10441.1"/>
    <property type="molecule type" value="Genomic_DNA"/>
</dbReference>
<feature type="transmembrane region" description="Helical" evidence="2">
    <location>
        <begin position="74"/>
        <end position="97"/>
    </location>
</feature>
<dbReference type="RefSeq" id="WP_198532572.1">
    <property type="nucleotide sequence ID" value="NZ_JYIK01000476.1"/>
</dbReference>
<organism evidence="3 4">
    <name type="scientific">Carbonactinospora thermoautotrophica</name>
    <dbReference type="NCBI Taxonomy" id="1469144"/>
    <lineage>
        <taxon>Bacteria</taxon>
        <taxon>Bacillati</taxon>
        <taxon>Actinomycetota</taxon>
        <taxon>Actinomycetes</taxon>
        <taxon>Kitasatosporales</taxon>
        <taxon>Carbonactinosporaceae</taxon>
        <taxon>Carbonactinospora</taxon>
    </lineage>
</organism>
<protein>
    <submittedName>
        <fullName evidence="3">Uncharacterized protein</fullName>
    </submittedName>
</protein>
<dbReference type="Proteomes" id="UP000070598">
    <property type="component" value="Unassembled WGS sequence"/>
</dbReference>
<feature type="non-terminal residue" evidence="3">
    <location>
        <position position="1"/>
    </location>
</feature>
<keyword evidence="2" id="KW-0812">Transmembrane</keyword>
<evidence type="ECO:0000313" key="4">
    <source>
        <dbReference type="Proteomes" id="UP000070598"/>
    </source>
</evidence>
<proteinExistence type="predicted"/>
<dbReference type="PATRIC" id="fig|1469144.9.peg.4916"/>
<sequence>PAWLLLLPALAALARSRPRGALVLALPLAVGWAVATWIALTMHGYWWPGRQTVVVLPLALLVILWWLARVGTRVRALALALGLAGVVTYGVLLAAGYRRAITWVTGFWHVPDPRYQLVRPLLPDYQDGGRFWPLHLAWIGAFALLALAGWWSARPRVDGPLSSGSGPTAPAGASARSVMSQEGTRS</sequence>
<feature type="transmembrane region" description="Helical" evidence="2">
    <location>
        <begin position="49"/>
        <end position="67"/>
    </location>
</feature>
<dbReference type="AlphaFoldDB" id="A0A132NJW2"/>
<keyword evidence="2" id="KW-0472">Membrane</keyword>
<feature type="compositionally biased region" description="Low complexity" evidence="1">
    <location>
        <begin position="161"/>
        <end position="175"/>
    </location>
</feature>
<reference evidence="4" key="1">
    <citation type="submission" date="2015-02" db="EMBL/GenBank/DDBJ databases">
        <title>Physiological reanalysis, assessment of diazotrophy, and genome sequences of multiple isolates of Streptomyces thermoautotrophicus.</title>
        <authorList>
            <person name="MacKellar D.C."/>
            <person name="Lieber L."/>
            <person name="Norman J."/>
            <person name="Bolger A."/>
            <person name="Tobin C."/>
            <person name="Murray J.W."/>
            <person name="Friesen M."/>
            <person name="Prell J."/>
        </authorList>
    </citation>
    <scope>NUCLEOTIDE SEQUENCE [LARGE SCALE GENOMIC DNA]</scope>
    <source>
        <strain evidence="4">UBT1</strain>
    </source>
</reference>
<comment type="caution">
    <text evidence="3">The sequence shown here is derived from an EMBL/GenBank/DDBJ whole genome shotgun (WGS) entry which is preliminary data.</text>
</comment>
<evidence type="ECO:0000313" key="3">
    <source>
        <dbReference type="EMBL" id="KWX10441.1"/>
    </source>
</evidence>
<feature type="transmembrane region" description="Helical" evidence="2">
    <location>
        <begin position="131"/>
        <end position="153"/>
    </location>
</feature>